<proteinExistence type="inferred from homology"/>
<evidence type="ECO:0000313" key="5">
    <source>
        <dbReference type="Proteomes" id="UP000215441"/>
    </source>
</evidence>
<dbReference type="Pfam" id="PF13458">
    <property type="entry name" value="Peripla_BP_6"/>
    <property type="match status" value="1"/>
</dbReference>
<dbReference type="InterPro" id="IPR028081">
    <property type="entry name" value="Leu-bd"/>
</dbReference>
<sequence length="430" mass="45338">MDARNFCTARQISPCRGAARGGKVWRAGQTIPADGRRPCTQHRAPQLKETLVQHFFWRRLVAIGGLCGALSAGAAPVAELVVGQSLPLSGEQAALGRQLRLGADLWFAHVNATGGIQGTAIRHVVLDDAFDPASVVRNTRQLVQQEQVSVLMGYPQAQGVRPVLAQKLLAASGVPLLGPATGVGWLREPVHPQVFPVRAGQTGEAEHLAGHLATLGARRIAMVHAADEDGLGAVDALRAALTRKGLTLAGAATLGLEGPDAAVTALRALRPEAIVLMAPTRHVAAFAKAYRGTGETAQLLSFARADHQEVLAQVGSTVARGMGFTQVVPYPYGGARPLVREYRALLATYGPMDAAPSYAGFEAFIATKVLVEALRRAGGTTWTPGRVATALEQLGTLDLGGFVVRYGRGERQGGRYVDFTVLGSEGQLLR</sequence>
<name>A0A235EG24_9BURK</name>
<comment type="similarity">
    <text evidence="1">Belongs to the leucine-binding protein family.</text>
</comment>
<evidence type="ECO:0000313" key="4">
    <source>
        <dbReference type="EMBL" id="OYD47929.1"/>
    </source>
</evidence>
<protein>
    <recommendedName>
        <fullName evidence="3">Leucine-binding protein domain-containing protein</fullName>
    </recommendedName>
</protein>
<evidence type="ECO:0000259" key="3">
    <source>
        <dbReference type="Pfam" id="PF13458"/>
    </source>
</evidence>
<dbReference type="AlphaFoldDB" id="A0A235EG24"/>
<gene>
    <name evidence="4" type="ORF">CBY09_22090</name>
</gene>
<dbReference type="OrthoDB" id="9777352at2"/>
<dbReference type="CDD" id="cd06326">
    <property type="entry name" value="PBP1_ABC_ligand_binding-like"/>
    <property type="match status" value="1"/>
</dbReference>
<keyword evidence="5" id="KW-1185">Reference proteome</keyword>
<comment type="caution">
    <text evidence="4">The sequence shown here is derived from an EMBL/GenBank/DDBJ whole genome shotgun (WGS) entry which is preliminary data.</text>
</comment>
<organism evidence="4 5">
    <name type="scientific">Acidovorax kalamii</name>
    <dbReference type="NCBI Taxonomy" id="2004485"/>
    <lineage>
        <taxon>Bacteria</taxon>
        <taxon>Pseudomonadati</taxon>
        <taxon>Pseudomonadota</taxon>
        <taxon>Betaproteobacteria</taxon>
        <taxon>Burkholderiales</taxon>
        <taxon>Comamonadaceae</taxon>
        <taxon>Acidovorax</taxon>
    </lineage>
</organism>
<dbReference type="Proteomes" id="UP000215441">
    <property type="component" value="Unassembled WGS sequence"/>
</dbReference>
<feature type="domain" description="Leucine-binding protein" evidence="3">
    <location>
        <begin position="82"/>
        <end position="412"/>
    </location>
</feature>
<reference evidence="4 5" key="1">
    <citation type="submission" date="2017-07" db="EMBL/GenBank/DDBJ databases">
        <title>Acidovorax KNDSW TSA 6 genome sequence and assembly.</title>
        <authorList>
            <person name="Mayilraj S."/>
        </authorList>
    </citation>
    <scope>NUCLEOTIDE SEQUENCE [LARGE SCALE GENOMIC DNA]</scope>
    <source>
        <strain evidence="4 5">KNDSW-TSA6</strain>
    </source>
</reference>
<dbReference type="Gene3D" id="3.40.50.2300">
    <property type="match status" value="2"/>
</dbReference>
<dbReference type="InterPro" id="IPR028082">
    <property type="entry name" value="Peripla_BP_I"/>
</dbReference>
<dbReference type="PANTHER" id="PTHR47235">
    <property type="entry name" value="BLR6548 PROTEIN"/>
    <property type="match status" value="1"/>
</dbReference>
<accession>A0A235EG24</accession>
<dbReference type="SUPFAM" id="SSF53822">
    <property type="entry name" value="Periplasmic binding protein-like I"/>
    <property type="match status" value="1"/>
</dbReference>
<evidence type="ECO:0000256" key="2">
    <source>
        <dbReference type="ARBA" id="ARBA00022729"/>
    </source>
</evidence>
<keyword evidence="2" id="KW-0732">Signal</keyword>
<evidence type="ECO:0000256" key="1">
    <source>
        <dbReference type="ARBA" id="ARBA00010062"/>
    </source>
</evidence>
<dbReference type="EMBL" id="NOIG01000014">
    <property type="protein sequence ID" value="OYD47929.1"/>
    <property type="molecule type" value="Genomic_DNA"/>
</dbReference>
<dbReference type="PANTHER" id="PTHR47235:SF1">
    <property type="entry name" value="BLR6548 PROTEIN"/>
    <property type="match status" value="1"/>
</dbReference>